<dbReference type="Pfam" id="PF12645">
    <property type="entry name" value="HTH_16"/>
    <property type="match status" value="1"/>
</dbReference>
<evidence type="ECO:0000313" key="2">
    <source>
        <dbReference type="EMBL" id="MCR1899967.1"/>
    </source>
</evidence>
<name>A0AAE3HG53_9FIRM</name>
<keyword evidence="3" id="KW-1185">Reference proteome</keyword>
<evidence type="ECO:0000313" key="3">
    <source>
        <dbReference type="Proteomes" id="UP001205748"/>
    </source>
</evidence>
<comment type="caution">
    <text evidence="2">The sequence shown here is derived from an EMBL/GenBank/DDBJ whole genome shotgun (WGS) entry which is preliminary data.</text>
</comment>
<sequence length="76" mass="9215">MSNYDLKELYELAKKDDEEAIKEIIDKFEPLTYKNSYINGEVDPDCIQELHIKLYNCIKNFDFRIKEDFKKYLDII</sequence>
<dbReference type="Proteomes" id="UP001205748">
    <property type="component" value="Unassembled WGS sequence"/>
</dbReference>
<dbReference type="InterPro" id="IPR013325">
    <property type="entry name" value="RNA_pol_sigma_r2"/>
</dbReference>
<evidence type="ECO:0000259" key="1">
    <source>
        <dbReference type="Pfam" id="PF12645"/>
    </source>
</evidence>
<organism evidence="2 3">
    <name type="scientific">Irregularibacter muris</name>
    <dbReference type="NCBI Taxonomy" id="1796619"/>
    <lineage>
        <taxon>Bacteria</taxon>
        <taxon>Bacillati</taxon>
        <taxon>Bacillota</taxon>
        <taxon>Clostridia</taxon>
        <taxon>Eubacteriales</taxon>
        <taxon>Eubacteriaceae</taxon>
        <taxon>Irregularibacter</taxon>
    </lineage>
</organism>
<accession>A0AAE3HG53</accession>
<dbReference type="GO" id="GO:0006352">
    <property type="term" value="P:DNA-templated transcription initiation"/>
    <property type="evidence" value="ECO:0007669"/>
    <property type="project" value="InterPro"/>
</dbReference>
<feature type="domain" description="Helix-turn-helix conjugative transposon-like" evidence="1">
    <location>
        <begin position="8"/>
        <end position="62"/>
    </location>
</feature>
<dbReference type="InterPro" id="IPR024760">
    <property type="entry name" value="HTH_dom_conjug_TS-like"/>
</dbReference>
<reference evidence="2" key="1">
    <citation type="submission" date="2022-07" db="EMBL/GenBank/DDBJ databases">
        <title>Enhanced cultured diversity of the mouse gut microbiota enables custom-made synthetic communities.</title>
        <authorList>
            <person name="Afrizal A."/>
        </authorList>
    </citation>
    <scope>NUCLEOTIDE SEQUENCE</scope>
    <source>
        <strain evidence="2">DSM 28593</strain>
    </source>
</reference>
<proteinExistence type="predicted"/>
<dbReference type="AlphaFoldDB" id="A0AAE3HG53"/>
<dbReference type="GO" id="GO:0003700">
    <property type="term" value="F:DNA-binding transcription factor activity"/>
    <property type="evidence" value="ECO:0007669"/>
    <property type="project" value="InterPro"/>
</dbReference>
<protein>
    <submittedName>
        <fullName evidence="2">Helix-turn-helix domain-containing protein</fullName>
    </submittedName>
</protein>
<gene>
    <name evidence="2" type="ORF">NSA47_13440</name>
</gene>
<dbReference type="RefSeq" id="WP_257532823.1">
    <property type="nucleotide sequence ID" value="NZ_JANKAS010000016.1"/>
</dbReference>
<dbReference type="SUPFAM" id="SSF88946">
    <property type="entry name" value="Sigma2 domain of RNA polymerase sigma factors"/>
    <property type="match status" value="1"/>
</dbReference>
<dbReference type="EMBL" id="JANKAS010000016">
    <property type="protein sequence ID" value="MCR1899967.1"/>
    <property type="molecule type" value="Genomic_DNA"/>
</dbReference>